<dbReference type="RefSeq" id="WP_108782845.1">
    <property type="nucleotide sequence ID" value="NZ_OMKW01000003.1"/>
</dbReference>
<proteinExistence type="predicted"/>
<dbReference type="PROSITE" id="PS51257">
    <property type="entry name" value="PROKAR_LIPOPROTEIN"/>
    <property type="match status" value="1"/>
</dbReference>
<gene>
    <name evidence="2" type="ORF">POI8812_02458</name>
</gene>
<evidence type="ECO:0000313" key="2">
    <source>
        <dbReference type="EMBL" id="SPF30126.1"/>
    </source>
</evidence>
<evidence type="ECO:0008006" key="4">
    <source>
        <dbReference type="Google" id="ProtNLM"/>
    </source>
</evidence>
<accession>A0A2R8AD22</accession>
<dbReference type="Proteomes" id="UP000244932">
    <property type="component" value="Unassembled WGS sequence"/>
</dbReference>
<keyword evidence="1" id="KW-0732">Signal</keyword>
<reference evidence="2 3" key="1">
    <citation type="submission" date="2018-03" db="EMBL/GenBank/DDBJ databases">
        <authorList>
            <person name="Keele B.F."/>
        </authorList>
    </citation>
    <scope>NUCLEOTIDE SEQUENCE [LARGE SCALE GENOMIC DNA]</scope>
    <source>
        <strain evidence="2 3">CeCT 8812</strain>
    </source>
</reference>
<keyword evidence="3" id="KW-1185">Reference proteome</keyword>
<feature type="signal peptide" evidence="1">
    <location>
        <begin position="1"/>
        <end position="19"/>
    </location>
</feature>
<dbReference type="AlphaFoldDB" id="A0A2R8AD22"/>
<sequence>MKTAIVAALLILSPAAAFAAGCSGSHQAMSCADGTTYDAQSGTCVATTA</sequence>
<dbReference type="OrthoDB" id="7875846at2"/>
<feature type="chain" id="PRO_5015350733" description="Chitin-binding type-2 domain-containing protein" evidence="1">
    <location>
        <begin position="20"/>
        <end position="49"/>
    </location>
</feature>
<protein>
    <recommendedName>
        <fullName evidence="4">Chitin-binding type-2 domain-containing protein</fullName>
    </recommendedName>
</protein>
<dbReference type="EMBL" id="OMKW01000003">
    <property type="protein sequence ID" value="SPF30126.1"/>
    <property type="molecule type" value="Genomic_DNA"/>
</dbReference>
<name>A0A2R8AD22_9RHOB</name>
<evidence type="ECO:0000313" key="3">
    <source>
        <dbReference type="Proteomes" id="UP000244932"/>
    </source>
</evidence>
<organism evidence="2 3">
    <name type="scientific">Pontivivens insulae</name>
    <dbReference type="NCBI Taxonomy" id="1639689"/>
    <lineage>
        <taxon>Bacteria</taxon>
        <taxon>Pseudomonadati</taxon>
        <taxon>Pseudomonadota</taxon>
        <taxon>Alphaproteobacteria</taxon>
        <taxon>Rhodobacterales</taxon>
        <taxon>Paracoccaceae</taxon>
        <taxon>Pontivivens</taxon>
    </lineage>
</organism>
<evidence type="ECO:0000256" key="1">
    <source>
        <dbReference type="SAM" id="SignalP"/>
    </source>
</evidence>